<evidence type="ECO:0000256" key="1">
    <source>
        <dbReference type="ARBA" id="ARBA00043967"/>
    </source>
</evidence>
<sequence length="434" mass="48546">MEVTRTAINTGRISRETVINLSESLNEPEWFRDLRLRAWEAFENTPMPTLQDEEWRRTDIRALNFDNFQVPLEASSSYLPESSEDHRSGFAQFVDGRLVQSWLDDSLAAKGVIMTDLSTAAREYPDLLRQYLFSVVPDAYSKFAALANAFGNGVFVYVPNNVQVDLPVQISFTLSSPGLAVFPRSLVVAERGSSLAIIERYYTEDWKDEPESLSVAGAEVVAGEGSQLRYVSVQELGRNFWHFLVQRHKVLKDAQENSLNIGLGGKLSKSNVETIMAEKGGVSELLGIYFGDDSQFFDYHTLQDHAQPNCTSDLLYKGVLKDTARAVFSGLIKVRPGAQKTDAYQTNRNLLLSDSARADSIPNLEIEANDVRCSHGASVGPIDKEQLFYLMARGLSRKAAERMIVDGFFEPIVNRIPLEGVRDRLLAAIDKKME</sequence>
<name>D1CCT8_THET1</name>
<protein>
    <submittedName>
        <fullName evidence="4">FeS assembly protein SufD</fullName>
    </submittedName>
</protein>
<dbReference type="PANTHER" id="PTHR43575:SF1">
    <property type="entry name" value="PROTEIN ABCI7, CHLOROPLASTIC"/>
    <property type="match status" value="1"/>
</dbReference>
<dbReference type="GO" id="GO:0016226">
    <property type="term" value="P:iron-sulfur cluster assembly"/>
    <property type="evidence" value="ECO:0007669"/>
    <property type="project" value="InterPro"/>
</dbReference>
<evidence type="ECO:0000259" key="3">
    <source>
        <dbReference type="Pfam" id="PF19295"/>
    </source>
</evidence>
<feature type="domain" description="SUF system FeS cluster assembly SufBD core" evidence="2">
    <location>
        <begin position="173"/>
        <end position="408"/>
    </location>
</feature>
<evidence type="ECO:0000259" key="2">
    <source>
        <dbReference type="Pfam" id="PF01458"/>
    </source>
</evidence>
<dbReference type="NCBIfam" id="TIGR01981">
    <property type="entry name" value="sufD"/>
    <property type="match status" value="1"/>
</dbReference>
<dbReference type="InterPro" id="IPR045595">
    <property type="entry name" value="SufBD_N"/>
</dbReference>
<dbReference type="HOGENOM" id="CLU_026231_5_2_0"/>
<dbReference type="RefSeq" id="WP_012875637.1">
    <property type="nucleotide sequence ID" value="NC_013525.1"/>
</dbReference>
<organism evidence="4 5">
    <name type="scientific">Thermobaculum terrenum (strain ATCC BAA-798 / CCMEE 7001 / YNP1)</name>
    <dbReference type="NCBI Taxonomy" id="525904"/>
    <lineage>
        <taxon>Bacteria</taxon>
        <taxon>Bacillati</taxon>
        <taxon>Chloroflexota</taxon>
        <taxon>Chloroflexia</taxon>
        <taxon>Candidatus Thermobaculales</taxon>
        <taxon>Candidatus Thermobaculaceae</taxon>
        <taxon>Thermobaculum</taxon>
    </lineage>
</organism>
<dbReference type="AlphaFoldDB" id="D1CCT8"/>
<dbReference type="SUPFAM" id="SSF101960">
    <property type="entry name" value="Stabilizer of iron transporter SufD"/>
    <property type="match status" value="1"/>
</dbReference>
<proteinExistence type="inferred from homology"/>
<dbReference type="OrthoDB" id="9768262at2"/>
<dbReference type="STRING" id="525904.Tter_1697"/>
<accession>D1CCT8</accession>
<dbReference type="InterPro" id="IPR011542">
    <property type="entry name" value="SUF_FeS_clus_asmbl_SufD"/>
</dbReference>
<dbReference type="Proteomes" id="UP000000323">
    <property type="component" value="Chromosome 1"/>
</dbReference>
<dbReference type="Pfam" id="PF19295">
    <property type="entry name" value="SufBD_N"/>
    <property type="match status" value="1"/>
</dbReference>
<dbReference type="PANTHER" id="PTHR43575">
    <property type="entry name" value="PROTEIN ABCI7, CHLOROPLASTIC"/>
    <property type="match status" value="1"/>
</dbReference>
<reference evidence="5" key="1">
    <citation type="journal article" date="2010" name="Stand. Genomic Sci.">
        <title>Complete genome sequence of 'Thermobaculum terrenum' type strain (YNP1).</title>
        <authorList>
            <person name="Kiss H."/>
            <person name="Cleland D."/>
            <person name="Lapidus A."/>
            <person name="Lucas S."/>
            <person name="Glavina Del Rio T."/>
            <person name="Nolan M."/>
            <person name="Tice H."/>
            <person name="Han C."/>
            <person name="Goodwin L."/>
            <person name="Pitluck S."/>
            <person name="Liolios K."/>
            <person name="Ivanova N."/>
            <person name="Mavromatis K."/>
            <person name="Ovchinnikova G."/>
            <person name="Pati A."/>
            <person name="Chen A."/>
            <person name="Palaniappan K."/>
            <person name="Land M."/>
            <person name="Hauser L."/>
            <person name="Chang Y."/>
            <person name="Jeffries C."/>
            <person name="Lu M."/>
            <person name="Brettin T."/>
            <person name="Detter J."/>
            <person name="Goker M."/>
            <person name="Tindall B."/>
            <person name="Beck B."/>
            <person name="McDermott T."/>
            <person name="Woyke T."/>
            <person name="Bristow J."/>
            <person name="Eisen J."/>
            <person name="Markowitz V."/>
            <person name="Hugenholtz P."/>
            <person name="Kyrpides N."/>
            <person name="Klenk H."/>
            <person name="Cheng J."/>
        </authorList>
    </citation>
    <scope>NUCLEOTIDE SEQUENCE [LARGE SCALE GENOMIC DNA]</scope>
    <source>
        <strain evidence="5">ATCC BAA-798 / YNP1</strain>
    </source>
</reference>
<keyword evidence="5" id="KW-1185">Reference proteome</keyword>
<dbReference type="InterPro" id="IPR055346">
    <property type="entry name" value="Fe-S_cluster_assembly_SufBD"/>
</dbReference>
<dbReference type="InterPro" id="IPR037284">
    <property type="entry name" value="SUF_FeS_clus_asmbl_SufBD_sf"/>
</dbReference>
<dbReference type="eggNOG" id="COG0719">
    <property type="taxonomic scope" value="Bacteria"/>
</dbReference>
<dbReference type="Pfam" id="PF01458">
    <property type="entry name" value="SUFBD_core"/>
    <property type="match status" value="1"/>
</dbReference>
<comment type="similarity">
    <text evidence="1">Belongs to the iron-sulfur cluster assembly SufBD family.</text>
</comment>
<evidence type="ECO:0000313" key="4">
    <source>
        <dbReference type="EMBL" id="ACZ42603.1"/>
    </source>
</evidence>
<dbReference type="EMBL" id="CP001825">
    <property type="protein sequence ID" value="ACZ42603.1"/>
    <property type="molecule type" value="Genomic_DNA"/>
</dbReference>
<dbReference type="InterPro" id="IPR000825">
    <property type="entry name" value="SUF_FeS_clus_asmbl_SufBD_core"/>
</dbReference>
<evidence type="ECO:0000313" key="5">
    <source>
        <dbReference type="Proteomes" id="UP000000323"/>
    </source>
</evidence>
<gene>
    <name evidence="4" type="ordered locus">Tter_1697</name>
</gene>
<feature type="domain" description="SUF system FeS cluster assembly SufBD N-terminal" evidence="3">
    <location>
        <begin position="29"/>
        <end position="170"/>
    </location>
</feature>
<dbReference type="KEGG" id="ttr:Tter_1697"/>